<name>A0A6A8SGU6_9FIRM</name>
<dbReference type="RefSeq" id="WP_006784450.1">
    <property type="nucleotide sequence ID" value="NZ_CABJBH010000002.1"/>
</dbReference>
<dbReference type="FunFam" id="1.10.3370.10:FF:000001">
    <property type="entry name" value="Preprotein translocase subunit SecY"/>
    <property type="match status" value="1"/>
</dbReference>
<dbReference type="GO" id="GO:0005886">
    <property type="term" value="C:plasma membrane"/>
    <property type="evidence" value="ECO:0007669"/>
    <property type="project" value="UniProtKB-SubCell"/>
</dbReference>
<evidence type="ECO:0000256" key="8">
    <source>
        <dbReference type="ARBA" id="ARBA00023136"/>
    </source>
</evidence>
<keyword evidence="7 10" id="KW-0811">Translocation</keyword>
<dbReference type="InterPro" id="IPR030659">
    <property type="entry name" value="SecY_CS"/>
</dbReference>
<evidence type="ECO:0000256" key="7">
    <source>
        <dbReference type="ARBA" id="ARBA00023010"/>
    </source>
</evidence>
<feature type="transmembrane region" description="Helical" evidence="10">
    <location>
        <begin position="16"/>
        <end position="35"/>
    </location>
</feature>
<feature type="transmembrane region" description="Helical" evidence="10">
    <location>
        <begin position="147"/>
        <end position="166"/>
    </location>
</feature>
<feature type="transmembrane region" description="Helical" evidence="10">
    <location>
        <begin position="173"/>
        <end position="190"/>
    </location>
</feature>
<dbReference type="Pfam" id="PF00344">
    <property type="entry name" value="SecY"/>
    <property type="match status" value="1"/>
</dbReference>
<dbReference type="PRINTS" id="PR00303">
    <property type="entry name" value="SECYTRNLCASE"/>
</dbReference>
<evidence type="ECO:0000256" key="10">
    <source>
        <dbReference type="HAMAP-Rule" id="MF_01465"/>
    </source>
</evidence>
<feature type="transmembrane region" description="Helical" evidence="10">
    <location>
        <begin position="390"/>
        <end position="409"/>
    </location>
</feature>
<feature type="transmembrane region" description="Helical" evidence="10">
    <location>
        <begin position="73"/>
        <end position="94"/>
    </location>
</feature>
<keyword evidence="6 10" id="KW-1133">Transmembrane helix</keyword>
<comment type="function">
    <text evidence="10">The central subunit of the protein translocation channel SecYEG. Consists of two halves formed by TMs 1-5 and 6-10. These two domains form a lateral gate at the front which open onto the bilayer between TMs 2 and 7, and are clamped together by SecE at the back. The channel is closed by both a pore ring composed of hydrophobic SecY resides and a short helix (helix 2A) on the extracellular side of the membrane which forms a plug. The plug probably moves laterally to allow the channel to open. The ring and the pore may move independently.</text>
</comment>
<evidence type="ECO:0000256" key="9">
    <source>
        <dbReference type="ARBA" id="ARBA00039733"/>
    </source>
</evidence>
<proteinExistence type="inferred from homology"/>
<evidence type="ECO:0000256" key="5">
    <source>
        <dbReference type="ARBA" id="ARBA00022927"/>
    </source>
</evidence>
<evidence type="ECO:0000256" key="11">
    <source>
        <dbReference type="RuleBase" id="RU004349"/>
    </source>
</evidence>
<dbReference type="GO" id="GO:0043952">
    <property type="term" value="P:protein transport by the Sec complex"/>
    <property type="evidence" value="ECO:0007669"/>
    <property type="project" value="UniProtKB-UniRule"/>
</dbReference>
<evidence type="ECO:0000313" key="12">
    <source>
        <dbReference type="EMBL" id="MTK20189.1"/>
    </source>
</evidence>
<keyword evidence="8 10" id="KW-0472">Membrane</keyword>
<dbReference type="GO" id="GO:0006605">
    <property type="term" value="P:protein targeting"/>
    <property type="evidence" value="ECO:0007669"/>
    <property type="project" value="UniProtKB-UniRule"/>
</dbReference>
<reference evidence="12 13" key="1">
    <citation type="journal article" date="2019" name="Nat. Med.">
        <title>A library of human gut bacterial isolates paired with longitudinal multiomics data enables mechanistic microbiome research.</title>
        <authorList>
            <person name="Poyet M."/>
            <person name="Groussin M."/>
            <person name="Gibbons S.M."/>
            <person name="Avila-Pacheco J."/>
            <person name="Jiang X."/>
            <person name="Kearney S.M."/>
            <person name="Perrotta A.R."/>
            <person name="Berdy B."/>
            <person name="Zhao S."/>
            <person name="Lieberman T.D."/>
            <person name="Swanson P.K."/>
            <person name="Smith M."/>
            <person name="Roesemann S."/>
            <person name="Alexander J.E."/>
            <person name="Rich S.A."/>
            <person name="Livny J."/>
            <person name="Vlamakis H."/>
            <person name="Clish C."/>
            <person name="Bullock K."/>
            <person name="Deik A."/>
            <person name="Scott J."/>
            <person name="Pierce K.A."/>
            <person name="Xavier R.J."/>
            <person name="Alm E.J."/>
        </authorList>
    </citation>
    <scope>NUCLEOTIDE SEQUENCE [LARGE SCALE GENOMIC DNA]</scope>
    <source>
        <strain evidence="12 13">BIOML-A198</strain>
    </source>
</reference>
<dbReference type="SUPFAM" id="SSF103491">
    <property type="entry name" value="Preprotein translocase SecY subunit"/>
    <property type="match status" value="1"/>
</dbReference>
<dbReference type="NCBIfam" id="TIGR00967">
    <property type="entry name" value="3a0501s007"/>
    <property type="match status" value="1"/>
</dbReference>
<protein>
    <recommendedName>
        <fullName evidence="9 10">Protein translocase subunit SecY</fullName>
    </recommendedName>
</protein>
<evidence type="ECO:0000313" key="13">
    <source>
        <dbReference type="Proteomes" id="UP000487649"/>
    </source>
</evidence>
<feature type="transmembrane region" description="Helical" evidence="10">
    <location>
        <begin position="363"/>
        <end position="384"/>
    </location>
</feature>
<dbReference type="Gene3D" id="1.10.3370.10">
    <property type="entry name" value="SecY subunit domain"/>
    <property type="match status" value="1"/>
</dbReference>
<dbReference type="InterPro" id="IPR023201">
    <property type="entry name" value="SecY_dom_sf"/>
</dbReference>
<feature type="transmembrane region" description="Helical" evidence="10">
    <location>
        <begin position="306"/>
        <end position="325"/>
    </location>
</feature>
<feature type="transmembrane region" description="Helical" evidence="10">
    <location>
        <begin position="114"/>
        <end position="135"/>
    </location>
</feature>
<dbReference type="PANTHER" id="PTHR10906">
    <property type="entry name" value="SECY/SEC61-ALPHA FAMILY MEMBER"/>
    <property type="match status" value="1"/>
</dbReference>
<comment type="subunit">
    <text evidence="10">Component of the Sec protein translocase complex. Heterotrimer consisting of SecY, SecE and SecG subunits. The heterotrimers can form oligomers, although 1 heterotrimer is thought to be able to translocate proteins. Interacts with the ribosome. Interacts with SecDF, and other proteins may be involved. Interacts with SecA.</text>
</comment>
<comment type="similarity">
    <text evidence="2 10 11">Belongs to the SecY/SEC61-alpha family.</text>
</comment>
<feature type="transmembrane region" description="Helical" evidence="10">
    <location>
        <begin position="210"/>
        <end position="230"/>
    </location>
</feature>
<evidence type="ECO:0000256" key="3">
    <source>
        <dbReference type="ARBA" id="ARBA00022448"/>
    </source>
</evidence>
<dbReference type="HAMAP" id="MF_01465">
    <property type="entry name" value="SecY"/>
    <property type="match status" value="1"/>
</dbReference>
<accession>A0A6A8SGU6</accession>
<dbReference type="PIRSF" id="PIRSF004557">
    <property type="entry name" value="SecY"/>
    <property type="match status" value="1"/>
</dbReference>
<dbReference type="AlphaFoldDB" id="A0A6A8SGU6"/>
<dbReference type="InterPro" id="IPR002208">
    <property type="entry name" value="SecY/SEC61-alpha"/>
</dbReference>
<comment type="caution">
    <text evidence="12">The sequence shown here is derived from an EMBL/GenBank/DDBJ whole genome shotgun (WGS) entry which is preliminary data.</text>
</comment>
<keyword evidence="10" id="KW-1003">Cell membrane</keyword>
<gene>
    <name evidence="10 12" type="primary">secY</name>
    <name evidence="12" type="ORF">GMA92_01895</name>
</gene>
<keyword evidence="4 10" id="KW-0812">Transmembrane</keyword>
<evidence type="ECO:0000256" key="4">
    <source>
        <dbReference type="ARBA" id="ARBA00022692"/>
    </source>
</evidence>
<dbReference type="GO" id="GO:0065002">
    <property type="term" value="P:intracellular protein transmembrane transport"/>
    <property type="evidence" value="ECO:0007669"/>
    <property type="project" value="UniProtKB-UniRule"/>
</dbReference>
<dbReference type="InterPro" id="IPR026593">
    <property type="entry name" value="SecY"/>
</dbReference>
<evidence type="ECO:0000256" key="6">
    <source>
        <dbReference type="ARBA" id="ARBA00022989"/>
    </source>
</evidence>
<dbReference type="EMBL" id="WMQE01000003">
    <property type="protein sequence ID" value="MTK20189.1"/>
    <property type="molecule type" value="Genomic_DNA"/>
</dbReference>
<evidence type="ECO:0000256" key="1">
    <source>
        <dbReference type="ARBA" id="ARBA00004141"/>
    </source>
</evidence>
<keyword evidence="5 10" id="KW-0653">Protein transport</keyword>
<dbReference type="Proteomes" id="UP000487649">
    <property type="component" value="Unassembled WGS sequence"/>
</dbReference>
<sequence>MATFSKIWKNADLRKRILFTLMIFIVYRLGSYIPVPTINTSVLEASAQTPMLGFIDTLSGGALKRFSLFAMSISPYITASIIIQLLQMDVIPILSEWAKEGETGKRKLNQLTRYVTLVLAFVQAITMAIGFDLMYGGVLLESHSILTYLYIALTMTAGTAVMIFLADQITSKGIGNGTSMIIVAGILSRVPYMLNDLYTKYLVNITLSNVLAFISVLALLLLTIIAVIYLQSATRKLPIQYANRHNSAQLSGRKDSFIPLKLNSAGVIPVIFSVSLVSLPLTVVSFLPESGVTKWITTIFDYTQPIGFILYVVLIVAFTYFYAFVQVSPEKVAENLKKQGSYIPGVRPGADTEEYLSKVLSRITFIGAIYLVVIAGLPILFGAITDLPSSVEIGGTSLLIVVGVAIETAKQIQTKTMDQKYRGFIK</sequence>
<organism evidence="12 13">
    <name type="scientific">Turicibacter sanguinis</name>
    <dbReference type="NCBI Taxonomy" id="154288"/>
    <lineage>
        <taxon>Bacteria</taxon>
        <taxon>Bacillati</taxon>
        <taxon>Bacillota</taxon>
        <taxon>Erysipelotrichia</taxon>
        <taxon>Erysipelotrichales</taxon>
        <taxon>Turicibacteraceae</taxon>
        <taxon>Turicibacter</taxon>
    </lineage>
</organism>
<dbReference type="PROSITE" id="PS00755">
    <property type="entry name" value="SECY_1"/>
    <property type="match status" value="1"/>
</dbReference>
<keyword evidence="3 10" id="KW-0813">Transport</keyword>
<comment type="subcellular location">
    <subcellularLocation>
        <location evidence="10">Cell membrane</location>
        <topology evidence="10">Multi-pass membrane protein</topology>
    </subcellularLocation>
    <subcellularLocation>
        <location evidence="1">Membrane</location>
        <topology evidence="1">Multi-pass membrane protein</topology>
    </subcellularLocation>
</comment>
<evidence type="ECO:0000256" key="2">
    <source>
        <dbReference type="ARBA" id="ARBA00005751"/>
    </source>
</evidence>
<feature type="transmembrane region" description="Helical" evidence="10">
    <location>
        <begin position="262"/>
        <end position="286"/>
    </location>
</feature>
<dbReference type="GeneID" id="60058364"/>